<organism evidence="4">
    <name type="scientific">Phallusia mammillata</name>
    <dbReference type="NCBI Taxonomy" id="59560"/>
    <lineage>
        <taxon>Eukaryota</taxon>
        <taxon>Metazoa</taxon>
        <taxon>Chordata</taxon>
        <taxon>Tunicata</taxon>
        <taxon>Ascidiacea</taxon>
        <taxon>Phlebobranchia</taxon>
        <taxon>Ascidiidae</taxon>
        <taxon>Phallusia</taxon>
    </lineage>
</organism>
<evidence type="ECO:0000256" key="3">
    <source>
        <dbReference type="SAM" id="MobiDB-lite"/>
    </source>
</evidence>
<dbReference type="GO" id="GO:0005634">
    <property type="term" value="C:nucleus"/>
    <property type="evidence" value="ECO:0007669"/>
    <property type="project" value="TreeGrafter"/>
</dbReference>
<sequence>MTTPIRVPLMEQDLNKPLIKDVIVNKKIASLDSCASPKQVEPSQPAMPNTDVKYFRNLIKDTSDQLNDICDKWEKYEVPDDLPDMDQISGDVRTTIGQARLVMKERFTQFEGLVDHCEFKTSEKPVTCQDLQGFWDMIYFQVEDVKKKFSDLETRKQQDWKENSTAVKPPVPKKRKLVKKKSIIGQAAQERREQARRRLAAAKAAVKKDHDFPLSFDAGFFKVNSPVRSVVERSKTPCSKERRKPATPSSGNFMHGRFVKIFADTTPNLMKTLDFDVGPSATINTANTASLKPPEKSQCTAQSSSPNAKDAMTTASNLLPVASRASQTEHMLDSGVENAIRTIDQQLQILRERMFSAPMTKESSPVQTKTTKIPYISPKRKSQTTLRSAPLQKVDSDPYEPHYKRLLAMVKILEAEVNQYRLIGPAVAKSTAKLSDMQALIVAKATEMEKFAQHLIERETDVTQREHKENEDLTQLKALRQTYEKEISFLQEKVADRDEISEKLQTLVKCNDQQSAEILNLRHNSEIISDERNRLSEAYIRECKEKEELEGKMARIAEEKEFEQAEFESEKKALEELLEKTEGALSRATNQMKTLQVKYDENSKQILSLNTELEQSSKESTSLQEELDIIRNTYRLQILEQQQEVVNCEVKLRDVIGELEKFYGQMRSRIGETESEQKESPLEIALKTPSKSLVVSALLGNTDAAASPDVESLLPQETLYTRVATLQDLTRKIVSTSKAVASKYNENICEMKVVNNCLRENIESLKSDASGKDERKNEIEKSLRRRLREVGEERDLRTDELQAEQRKTRTLCDRIEVLNEQIRQLRSSERNANR</sequence>
<proteinExistence type="evidence at transcript level"/>
<name>A0A6F9DWL6_9ASCI</name>
<dbReference type="GO" id="GO:0007052">
    <property type="term" value="P:mitotic spindle organization"/>
    <property type="evidence" value="ECO:0007669"/>
    <property type="project" value="TreeGrafter"/>
</dbReference>
<gene>
    <name evidence="4" type="primary">Uaca-002</name>
</gene>
<dbReference type="Pfam" id="PF03359">
    <property type="entry name" value="GKAP"/>
    <property type="match status" value="1"/>
</dbReference>
<feature type="region of interest" description="Disordered" evidence="3">
    <location>
        <begin position="233"/>
        <end position="252"/>
    </location>
</feature>
<dbReference type="GO" id="GO:0031616">
    <property type="term" value="C:spindle pole centrosome"/>
    <property type="evidence" value="ECO:0007669"/>
    <property type="project" value="TreeGrafter"/>
</dbReference>
<feature type="region of interest" description="Disordered" evidence="3">
    <location>
        <begin position="286"/>
        <end position="310"/>
    </location>
</feature>
<keyword evidence="2" id="KW-0175">Coiled coil</keyword>
<dbReference type="EMBL" id="LR791551">
    <property type="protein sequence ID" value="CAB3267413.1"/>
    <property type="molecule type" value="mRNA"/>
</dbReference>
<dbReference type="GO" id="GO:0051382">
    <property type="term" value="P:kinetochore assembly"/>
    <property type="evidence" value="ECO:0007669"/>
    <property type="project" value="TreeGrafter"/>
</dbReference>
<dbReference type="GO" id="GO:0023052">
    <property type="term" value="P:signaling"/>
    <property type="evidence" value="ECO:0007669"/>
    <property type="project" value="InterPro"/>
</dbReference>
<dbReference type="AlphaFoldDB" id="A0A6F9DWL6"/>
<dbReference type="GO" id="GO:0008017">
    <property type="term" value="F:microtubule binding"/>
    <property type="evidence" value="ECO:0007669"/>
    <property type="project" value="TreeGrafter"/>
</dbReference>
<dbReference type="GO" id="GO:0007346">
    <property type="term" value="P:regulation of mitotic cell cycle"/>
    <property type="evidence" value="ECO:0007669"/>
    <property type="project" value="TreeGrafter"/>
</dbReference>
<reference evidence="4" key="1">
    <citation type="submission" date="2020-04" db="EMBL/GenBank/DDBJ databases">
        <authorList>
            <person name="Neveu A P."/>
        </authorList>
    </citation>
    <scope>NUCLEOTIDE SEQUENCE</scope>
    <source>
        <tissue evidence="4">Whole embryo</tissue>
    </source>
</reference>
<dbReference type="InterPro" id="IPR005026">
    <property type="entry name" value="SAPAP"/>
</dbReference>
<evidence type="ECO:0000313" key="4">
    <source>
        <dbReference type="EMBL" id="CAB3267413.1"/>
    </source>
</evidence>
<dbReference type="PANTHER" id="PTHR12353">
    <property type="entry name" value="DISKS LARGE-ASSOCIATED PROTEIN DAP SAP90/PSD-95-ASSOCIATED PROTEIN"/>
    <property type="match status" value="1"/>
</dbReference>
<dbReference type="GO" id="GO:0007059">
    <property type="term" value="P:chromosome segregation"/>
    <property type="evidence" value="ECO:0007669"/>
    <property type="project" value="TreeGrafter"/>
</dbReference>
<dbReference type="PANTHER" id="PTHR12353:SF1">
    <property type="entry name" value="DISKS LARGE-ASSOCIATED PROTEIN 5"/>
    <property type="match status" value="1"/>
</dbReference>
<evidence type="ECO:0000256" key="1">
    <source>
        <dbReference type="ARBA" id="ARBA00008839"/>
    </source>
</evidence>
<comment type="similarity">
    <text evidence="1">Belongs to the SAPAP family.</text>
</comment>
<dbReference type="GO" id="GO:0005737">
    <property type="term" value="C:cytoplasm"/>
    <property type="evidence" value="ECO:0007669"/>
    <property type="project" value="TreeGrafter"/>
</dbReference>
<protein>
    <submittedName>
        <fullName evidence="4">Uveal autoantigen with coiled-coil domains and ankyrin repeats</fullName>
    </submittedName>
</protein>
<evidence type="ECO:0000256" key="2">
    <source>
        <dbReference type="SAM" id="Coils"/>
    </source>
</evidence>
<dbReference type="GO" id="GO:0051642">
    <property type="term" value="P:centrosome localization"/>
    <property type="evidence" value="ECO:0007669"/>
    <property type="project" value="TreeGrafter"/>
</dbReference>
<feature type="coiled-coil region" evidence="2">
    <location>
        <begin position="546"/>
        <end position="633"/>
    </location>
</feature>
<feature type="compositionally biased region" description="Polar residues" evidence="3">
    <location>
        <begin position="297"/>
        <end position="310"/>
    </location>
</feature>
<accession>A0A6F9DWL6</accession>